<sequence length="550" mass="59946">MAQVMNGQWNDSSPVEAYGEIRPSARRQESSEYGQGNGVRRVPSGALNIMSDSEETKVRRQSLKKTNSSATRKRSRNTLKQKPQEPVPSVDDSAWIHRDKLAEIEIREMAAAGIDVRPYRRSMSAGPGASARSSRSQSRSRRPSKDKTAEQTTHEEYSAAYPGYDDFERKRISTIPAADEEEHDFDPHVDTELRSPQEAAADQAAARTTTIRPSTSRIPVSKASPVPVPSNVVDRDSPLPRSRGNSNAWSATPGWDDMQYARRARSNSIGSQALLDDDGIRTPPRPGSSNLGSSGENYSPPKARVPNKAAPISGARKITTPNGSINSKQRTSASRETRPVSRGHQSRPSTSHRHAPEGEAPWIASMYKPDPRLPPDQQMIPTHAKRMMQDQWEKEGKASTTYDRDFRPINDTELPTQKPKSLPLTPLGATSPSLLDTISNDHSGSPGKRSPALSPGYHSQYSGPTSPDSANMNAWPLTPKSDTPSSRPGTSGGYKITPTITTPPVIQQSPPGTLTSGAQAHNPTPRIPDFDEKEEPETKKKGGCGCCIVM</sequence>
<evidence type="ECO:0008006" key="4">
    <source>
        <dbReference type="Google" id="ProtNLM"/>
    </source>
</evidence>
<feature type="compositionally biased region" description="Polar residues" evidence="1">
    <location>
        <begin position="1"/>
        <end position="13"/>
    </location>
</feature>
<feature type="compositionally biased region" description="Polar residues" evidence="1">
    <location>
        <begin position="512"/>
        <end position="522"/>
    </location>
</feature>
<dbReference type="AlphaFoldDB" id="A0AAJ0GDC8"/>
<evidence type="ECO:0000313" key="2">
    <source>
        <dbReference type="EMBL" id="KAK3055717.1"/>
    </source>
</evidence>
<feature type="compositionally biased region" description="Polar residues" evidence="1">
    <location>
        <begin position="457"/>
        <end position="472"/>
    </location>
</feature>
<proteinExistence type="predicted"/>
<reference evidence="2" key="1">
    <citation type="submission" date="2023-04" db="EMBL/GenBank/DDBJ databases">
        <title>Black Yeasts Isolated from many extreme environments.</title>
        <authorList>
            <person name="Coleine C."/>
            <person name="Stajich J.E."/>
            <person name="Selbmann L."/>
        </authorList>
    </citation>
    <scope>NUCLEOTIDE SEQUENCE</scope>
    <source>
        <strain evidence="2">CCFEE 5312</strain>
    </source>
</reference>
<evidence type="ECO:0000313" key="3">
    <source>
        <dbReference type="Proteomes" id="UP001271007"/>
    </source>
</evidence>
<evidence type="ECO:0000256" key="1">
    <source>
        <dbReference type="SAM" id="MobiDB-lite"/>
    </source>
</evidence>
<name>A0AAJ0GDC8_9PEZI</name>
<feature type="compositionally biased region" description="Basic and acidic residues" evidence="1">
    <location>
        <begin position="387"/>
        <end position="410"/>
    </location>
</feature>
<feature type="compositionally biased region" description="Polar residues" evidence="1">
    <location>
        <begin position="428"/>
        <end position="443"/>
    </location>
</feature>
<feature type="region of interest" description="Disordered" evidence="1">
    <location>
        <begin position="1"/>
        <end position="96"/>
    </location>
</feature>
<dbReference type="EMBL" id="JAWDJX010000008">
    <property type="protein sequence ID" value="KAK3055717.1"/>
    <property type="molecule type" value="Genomic_DNA"/>
</dbReference>
<feature type="compositionally biased region" description="Basic and acidic residues" evidence="1">
    <location>
        <begin position="185"/>
        <end position="195"/>
    </location>
</feature>
<feature type="compositionally biased region" description="Basic and acidic residues" evidence="1">
    <location>
        <begin position="143"/>
        <end position="157"/>
    </location>
</feature>
<feature type="compositionally biased region" description="Low complexity" evidence="1">
    <location>
        <begin position="121"/>
        <end position="137"/>
    </location>
</feature>
<gene>
    <name evidence="2" type="ORF">LTR09_003638</name>
</gene>
<dbReference type="Proteomes" id="UP001271007">
    <property type="component" value="Unassembled WGS sequence"/>
</dbReference>
<feature type="compositionally biased region" description="Polar residues" evidence="1">
    <location>
        <begin position="319"/>
        <end position="332"/>
    </location>
</feature>
<feature type="compositionally biased region" description="Polar residues" evidence="1">
    <location>
        <begin position="480"/>
        <end position="489"/>
    </location>
</feature>
<feature type="compositionally biased region" description="Low complexity" evidence="1">
    <location>
        <begin position="496"/>
        <end position="511"/>
    </location>
</feature>
<comment type="caution">
    <text evidence="2">The sequence shown here is derived from an EMBL/GenBank/DDBJ whole genome shotgun (WGS) entry which is preliminary data.</text>
</comment>
<accession>A0AAJ0GDC8</accession>
<protein>
    <recommendedName>
        <fullName evidence="4">TeaA receptor TeaR</fullName>
    </recommendedName>
</protein>
<feature type="region of interest" description="Disordered" evidence="1">
    <location>
        <begin position="110"/>
        <end position="543"/>
    </location>
</feature>
<feature type="compositionally biased region" description="Polar residues" evidence="1">
    <location>
        <begin position="287"/>
        <end position="297"/>
    </location>
</feature>
<organism evidence="2 3">
    <name type="scientific">Extremus antarcticus</name>
    <dbReference type="NCBI Taxonomy" id="702011"/>
    <lineage>
        <taxon>Eukaryota</taxon>
        <taxon>Fungi</taxon>
        <taxon>Dikarya</taxon>
        <taxon>Ascomycota</taxon>
        <taxon>Pezizomycotina</taxon>
        <taxon>Dothideomycetes</taxon>
        <taxon>Dothideomycetidae</taxon>
        <taxon>Mycosphaerellales</taxon>
        <taxon>Extremaceae</taxon>
        <taxon>Extremus</taxon>
    </lineage>
</organism>
<feature type="compositionally biased region" description="Low complexity" evidence="1">
    <location>
        <begin position="199"/>
        <end position="232"/>
    </location>
</feature>
<keyword evidence="3" id="KW-1185">Reference proteome</keyword>